<keyword evidence="10" id="KW-1185">Reference proteome</keyword>
<evidence type="ECO:0000256" key="3">
    <source>
        <dbReference type="ARBA" id="ARBA00022801"/>
    </source>
</evidence>
<feature type="domain" description="Retrovirus-related Pol polyprotein from transposon TNT 1-94-like beta-barrel" evidence="7">
    <location>
        <begin position="639"/>
        <end position="683"/>
    </location>
</feature>
<accession>A0ABQ5JBA7</accession>
<keyword evidence="2" id="KW-0479">Metal-binding</keyword>
<evidence type="ECO:0000313" key="10">
    <source>
        <dbReference type="Proteomes" id="UP001151760"/>
    </source>
</evidence>
<dbReference type="Pfam" id="PF07727">
    <property type="entry name" value="RVT_2"/>
    <property type="match status" value="1"/>
</dbReference>
<dbReference type="Pfam" id="PF22936">
    <property type="entry name" value="Pol_BBD"/>
    <property type="match status" value="1"/>
</dbReference>
<reference evidence="9" key="2">
    <citation type="submission" date="2022-01" db="EMBL/GenBank/DDBJ databases">
        <authorList>
            <person name="Yamashiro T."/>
            <person name="Shiraishi A."/>
            <person name="Satake H."/>
            <person name="Nakayama K."/>
        </authorList>
    </citation>
    <scope>NUCLEOTIDE SEQUENCE</scope>
</reference>
<sequence>MEAEVLKTLEYKGSQLIAAPILEVENLTNWKKSFMCHIIDDQMNSVINCLTAKSTWDDLILYHEVLFDVKESRVMDLKLCYNTFKFKEGETLTQTFTRYKALMNELVNDGIKLSKKKSFVTTTSLSTAFFSTSIVQDFQDSLDDKKDKRSSQEYLNDLEEEYQERALLANSKRFFKKGSQRFTSAKETDDTICHKCGRKCHFKPELRPNKDFEAKYNNNKAKLALLSSGTLSKSSMVKNNGLVAKAYEWNEKDVSSNDNKMTEVKHVNTEILKENKNLRTELKELTVITKTWLKSSNKVNQCINEQIPSQKKRISGLDQLTEDPSGSGQTDLVFVKSLAEDIKVSISGVERPWLSKAEGFILPNHDTGRIIPFESQVNTTDPPVAVTDSLLTKYDSADESLVCSTPLPPSEKLDGAEPVSGPKTIKLILKSNSTFKAEALKGNLKTEGSPKCTSKQIQNTIQKGCELYGLNNHLSENCYKVLFCKKYERTDHRTYDHVEYMSTVNMSQHLKSQGGSSSRSRTPRPSKHFFPPCIHCGFNDHIFDDCVNYPICDICGSYDHDTHGHNKVISLRRGIKPRNPQQVTKSYETCGSTVHTTTDHNDIDWFIRGEALQAKKDESFQSKKTKSSNANRSKTPTKSGCSRHMAGVKSYLHKYVEQPRPKVVFGDDSTCITKGYGSIKCNGIFNEKRGTIFNSNKEIVMIAPRVRDVYVLDMTSFVQESCFFAKATENLNWLWQKRLAHLNFKTINQLAKQNLVICLPSLVYSKDKPCSSCEKRKYHRASFKTKQTSSIKKCLHLLRIDLFRPLTPRSINHEKFTLVIVDECSRTLIEAARTILSGSVFSKQYWTEAVATACYTQNRSTIVKRHLKTPYEIFCGIILNIDFLHVFGWPVYIHNHKDYLGKFDEKADDGYFLGYSLVSKAFKVFNTKRQQIKETYHITFVECIVDPYERPEPVVIKTDVKSDQHDQADQNDQNDHSAQAGEIINDDQSKHSNHNNDNHIIDNLPNIKDVQTSEPLSSPAKDALVSNTIPISTNPSLSIPSMASPAPQDRWSQNKHIELVFKNKRDEIGIVIKNKARLVAQGYNQQEGIDYDETFALVVRLEEIKIFLTFSIYMNFIVYQMEVKSAFLNEKLKEEVFVKQPPSFKRNKFLNHVCKLNKALYRLKQAPRAWYETLLTFLTEQKSTSTKLCKQFAKLIIQRYEMNMMGVLSYFLGFQIKQSERGILINQEKYVKDPLKKYDINGSSVKTPMVPPNNLGPDLNGKAVNETHYRGMIGSLMYLKGTLSLGIWYLKCSGVDLKGYSDSDYVGCNMDRKSTSGEAEYVAVAQCCANILWMKSHLTDYG</sequence>
<dbReference type="InterPro" id="IPR039537">
    <property type="entry name" value="Retrotran_Ty1/copia-like"/>
</dbReference>
<evidence type="ECO:0000259" key="8">
    <source>
        <dbReference type="Pfam" id="PF25597"/>
    </source>
</evidence>
<dbReference type="InterPro" id="IPR025724">
    <property type="entry name" value="GAG-pre-integrase_dom"/>
</dbReference>
<name>A0ABQ5JBA7_9ASTR</name>
<evidence type="ECO:0000256" key="4">
    <source>
        <dbReference type="SAM" id="MobiDB-lite"/>
    </source>
</evidence>
<keyword evidence="1" id="KW-0645">Protease</keyword>
<dbReference type="InterPro" id="IPR054722">
    <property type="entry name" value="PolX-like_BBD"/>
</dbReference>
<feature type="domain" description="Retroviral polymerase SH3-like" evidence="8">
    <location>
        <begin position="891"/>
        <end position="951"/>
    </location>
</feature>
<dbReference type="Pfam" id="PF25597">
    <property type="entry name" value="SH3_retrovirus"/>
    <property type="match status" value="1"/>
</dbReference>
<feature type="compositionally biased region" description="Polar residues" evidence="4">
    <location>
        <begin position="627"/>
        <end position="640"/>
    </location>
</feature>
<evidence type="ECO:0000313" key="9">
    <source>
        <dbReference type="EMBL" id="GJU09601.1"/>
    </source>
</evidence>
<dbReference type="PANTHER" id="PTHR42648">
    <property type="entry name" value="TRANSPOSASE, PUTATIVE-RELATED"/>
    <property type="match status" value="1"/>
</dbReference>
<organism evidence="9 10">
    <name type="scientific">Tanacetum coccineum</name>
    <dbReference type="NCBI Taxonomy" id="301880"/>
    <lineage>
        <taxon>Eukaryota</taxon>
        <taxon>Viridiplantae</taxon>
        <taxon>Streptophyta</taxon>
        <taxon>Embryophyta</taxon>
        <taxon>Tracheophyta</taxon>
        <taxon>Spermatophyta</taxon>
        <taxon>Magnoliopsida</taxon>
        <taxon>eudicotyledons</taxon>
        <taxon>Gunneridae</taxon>
        <taxon>Pentapetalae</taxon>
        <taxon>asterids</taxon>
        <taxon>campanulids</taxon>
        <taxon>Asterales</taxon>
        <taxon>Asteraceae</taxon>
        <taxon>Asteroideae</taxon>
        <taxon>Anthemideae</taxon>
        <taxon>Anthemidinae</taxon>
        <taxon>Tanacetum</taxon>
    </lineage>
</organism>
<comment type="caution">
    <text evidence="9">The sequence shown here is derived from an EMBL/GenBank/DDBJ whole genome shotgun (WGS) entry which is preliminary data.</text>
</comment>
<evidence type="ECO:0000256" key="2">
    <source>
        <dbReference type="ARBA" id="ARBA00022723"/>
    </source>
</evidence>
<dbReference type="Proteomes" id="UP001151760">
    <property type="component" value="Unassembled WGS sequence"/>
</dbReference>
<dbReference type="InterPro" id="IPR057670">
    <property type="entry name" value="SH3_retrovirus"/>
</dbReference>
<feature type="domain" description="GAG-pre-integrase" evidence="6">
    <location>
        <begin position="709"/>
        <end position="777"/>
    </location>
</feature>
<dbReference type="PANTHER" id="PTHR42648:SF32">
    <property type="entry name" value="RIBONUCLEASE H-LIKE DOMAIN, GAG-PRE-INTEGRASE DOMAIN PROTEIN-RELATED"/>
    <property type="match status" value="1"/>
</dbReference>
<dbReference type="Pfam" id="PF13976">
    <property type="entry name" value="gag_pre-integrs"/>
    <property type="match status" value="1"/>
</dbReference>
<dbReference type="EMBL" id="BQNB010021742">
    <property type="protein sequence ID" value="GJU09601.1"/>
    <property type="molecule type" value="Genomic_DNA"/>
</dbReference>
<gene>
    <name evidence="9" type="ORF">Tco_1131997</name>
</gene>
<evidence type="ECO:0000259" key="7">
    <source>
        <dbReference type="Pfam" id="PF22936"/>
    </source>
</evidence>
<protein>
    <submittedName>
        <fullName evidence="9">Retrovirus-related pol polyprotein from transposon TNT 1-94</fullName>
    </submittedName>
</protein>
<dbReference type="InterPro" id="IPR013103">
    <property type="entry name" value="RVT_2"/>
</dbReference>
<evidence type="ECO:0000259" key="6">
    <source>
        <dbReference type="Pfam" id="PF13976"/>
    </source>
</evidence>
<feature type="region of interest" description="Disordered" evidence="4">
    <location>
        <begin position="616"/>
        <end position="643"/>
    </location>
</feature>
<evidence type="ECO:0000256" key="1">
    <source>
        <dbReference type="ARBA" id="ARBA00022670"/>
    </source>
</evidence>
<reference evidence="9" key="1">
    <citation type="journal article" date="2022" name="Int. J. Mol. Sci.">
        <title>Draft Genome of Tanacetum Coccineum: Genomic Comparison of Closely Related Tanacetum-Family Plants.</title>
        <authorList>
            <person name="Yamashiro T."/>
            <person name="Shiraishi A."/>
            <person name="Nakayama K."/>
            <person name="Satake H."/>
        </authorList>
    </citation>
    <scope>NUCLEOTIDE SEQUENCE</scope>
</reference>
<proteinExistence type="predicted"/>
<feature type="domain" description="Reverse transcriptase Ty1/copia-type" evidence="5">
    <location>
        <begin position="1058"/>
        <end position="1182"/>
    </location>
</feature>
<keyword evidence="3" id="KW-0378">Hydrolase</keyword>
<evidence type="ECO:0000259" key="5">
    <source>
        <dbReference type="Pfam" id="PF07727"/>
    </source>
</evidence>
<dbReference type="Pfam" id="PF14223">
    <property type="entry name" value="Retrotran_gag_2"/>
    <property type="match status" value="1"/>
</dbReference>